<organism evidence="3 4">
    <name type="scientific">Microcystis aeruginosa NIES-44</name>
    <dbReference type="NCBI Taxonomy" id="449439"/>
    <lineage>
        <taxon>Bacteria</taxon>
        <taxon>Bacillati</taxon>
        <taxon>Cyanobacteriota</taxon>
        <taxon>Cyanophyceae</taxon>
        <taxon>Oscillatoriophycideae</taxon>
        <taxon>Chroococcales</taxon>
        <taxon>Microcystaceae</taxon>
        <taxon>Microcystis</taxon>
    </lineage>
</organism>
<dbReference type="AlphaFoldDB" id="A0A0A1VSI3"/>
<dbReference type="InterPro" id="IPR011249">
    <property type="entry name" value="Metalloenz_LuxS/M16"/>
</dbReference>
<dbReference type="RefSeq" id="WP_045358559.1">
    <property type="nucleotide sequence ID" value="NZ_BBPA01000025.1"/>
</dbReference>
<feature type="domain" description="Peptidase M16 C-terminal" evidence="2">
    <location>
        <begin position="171"/>
        <end position="347"/>
    </location>
</feature>
<dbReference type="Pfam" id="PF00675">
    <property type="entry name" value="Peptidase_M16"/>
    <property type="match status" value="1"/>
</dbReference>
<evidence type="ECO:0000313" key="3">
    <source>
        <dbReference type="EMBL" id="GAL92787.1"/>
    </source>
</evidence>
<sequence length="419" mass="46444">MSASPIHRLTLENGITLLVVENTAVELVAGRIFLKNAGTRWEKTEKAGLFRLLAVLLTKGTEKLSSLEIADRIESTGAGLSADTGTDYFVVSLKTVTKDFLDILRLAAEIIRFPSFPPPEIELEKNLTRQSIRSQLEQPFNVAFNQLRAAMYPDHPYGMSLLGTESTVSQLQREDLLAYHSRFFRPDNLVISLSGRITLEQAVKAVTEIFGSWSIPDLPLSSLPPAAFDFQPTCLTTVQASQQAIVMLGYPGSSVQEDDYAVLKLLSTYLGNGLSSRLFVELREKRGLAYDVSAFYPTRLDSSQFVIYMGTAPQNTAIAVSGLRQEAERLYQVTLSEEELQSAKNKLLGQYALGKQTNAEIAQLYGWYESLGLGIEFDRTFLDSINQITAEQARSVASKYFQNPYISLVGPENAINEIL</sequence>
<dbReference type="GO" id="GO:0046872">
    <property type="term" value="F:metal ion binding"/>
    <property type="evidence" value="ECO:0007669"/>
    <property type="project" value="InterPro"/>
</dbReference>
<dbReference type="GO" id="GO:0004222">
    <property type="term" value="F:metalloendopeptidase activity"/>
    <property type="evidence" value="ECO:0007669"/>
    <property type="project" value="UniProtKB-EC"/>
</dbReference>
<dbReference type="InterPro" id="IPR007863">
    <property type="entry name" value="Peptidase_M16_C"/>
</dbReference>
<proteinExistence type="predicted"/>
<evidence type="ECO:0000313" key="4">
    <source>
        <dbReference type="Proteomes" id="UP000030321"/>
    </source>
</evidence>
<accession>A0A0A1VSI3</accession>
<dbReference type="InterPro" id="IPR050361">
    <property type="entry name" value="MPP/UQCRC_Complex"/>
</dbReference>
<dbReference type="PANTHER" id="PTHR11851">
    <property type="entry name" value="METALLOPROTEASE"/>
    <property type="match status" value="1"/>
</dbReference>
<evidence type="ECO:0000259" key="1">
    <source>
        <dbReference type="Pfam" id="PF00675"/>
    </source>
</evidence>
<dbReference type="EMBL" id="BBPA01000025">
    <property type="protein sequence ID" value="GAL92787.1"/>
    <property type="molecule type" value="Genomic_DNA"/>
</dbReference>
<name>A0A0A1VSI3_MICAE</name>
<dbReference type="InterPro" id="IPR011765">
    <property type="entry name" value="Pept_M16_N"/>
</dbReference>
<comment type="caution">
    <text evidence="3">The sequence shown here is derived from an EMBL/GenBank/DDBJ whole genome shotgun (WGS) entry which is preliminary data.</text>
</comment>
<dbReference type="EC" id="3.4.24.64" evidence="3"/>
<dbReference type="Gene3D" id="3.30.830.10">
    <property type="entry name" value="Metalloenzyme, LuxS/M16 peptidase-like"/>
    <property type="match status" value="2"/>
</dbReference>
<evidence type="ECO:0000259" key="2">
    <source>
        <dbReference type="Pfam" id="PF05193"/>
    </source>
</evidence>
<gene>
    <name evidence="3" type="ORF">N44_01345</name>
</gene>
<reference evidence="4" key="1">
    <citation type="journal article" date="2015" name="Genome">
        <title>Whole Genome Sequence of the Non-Microcystin-Producing Microcystis aeruginosa Strain NIES-44.</title>
        <authorList>
            <person name="Okano K."/>
            <person name="Miyata N."/>
            <person name="Ozaki Y."/>
        </authorList>
    </citation>
    <scope>NUCLEOTIDE SEQUENCE [LARGE SCALE GENOMIC DNA]</scope>
    <source>
        <strain evidence="4">NIES-44</strain>
    </source>
</reference>
<feature type="domain" description="Peptidase M16 N-terminal" evidence="1">
    <location>
        <begin position="36"/>
        <end position="164"/>
    </location>
</feature>
<dbReference type="PANTHER" id="PTHR11851:SF224">
    <property type="entry name" value="PROCESSING PROTEASE"/>
    <property type="match status" value="1"/>
</dbReference>
<keyword evidence="3" id="KW-0378">Hydrolase</keyword>
<protein>
    <submittedName>
        <fullName evidence="3">Mitochondrial processing peptidase-like protein</fullName>
        <ecNumber evidence="3">3.4.24.64</ecNumber>
    </submittedName>
</protein>
<dbReference type="SUPFAM" id="SSF63411">
    <property type="entry name" value="LuxS/MPP-like metallohydrolase"/>
    <property type="match status" value="2"/>
</dbReference>
<dbReference type="Pfam" id="PF05193">
    <property type="entry name" value="Peptidase_M16_C"/>
    <property type="match status" value="1"/>
</dbReference>
<dbReference type="Proteomes" id="UP000030321">
    <property type="component" value="Unassembled WGS sequence"/>
</dbReference>